<sequence length="223" mass="23077">MRFLGQEVGMAAGRGGRWFVVGLMIVLLGGGRLIWAMSQEGVGAFLPVVMGEREGPPAATATATVTPTATGTPTLTQSPTGTLTMTATPTKTATVTGTPTMTATATRTATATGTPTVTATVTRTATSTATPTRTATPTKTPKPTNTPRPTATPTQGAPGGCTVCSHDAYNCSDFQEQEEAQACFDYCMEQVGYDVHNLDGNENGIACESLSLPPFGGWVLRWP</sequence>
<dbReference type="Proteomes" id="UP000215027">
    <property type="component" value="Chromosome I"/>
</dbReference>
<keyword evidence="2" id="KW-0472">Membrane</keyword>
<evidence type="ECO:0000256" key="2">
    <source>
        <dbReference type="SAM" id="Phobius"/>
    </source>
</evidence>
<evidence type="ECO:0000313" key="3">
    <source>
        <dbReference type="EMBL" id="CUS04203.2"/>
    </source>
</evidence>
<dbReference type="KEGG" id="pbf:CFX0092_A2325"/>
<feature type="transmembrane region" description="Helical" evidence="2">
    <location>
        <begin position="16"/>
        <end position="35"/>
    </location>
</feature>
<protein>
    <recommendedName>
        <fullName evidence="5">Excalibur calcium-binding domain-containing protein</fullName>
    </recommendedName>
</protein>
<proteinExistence type="predicted"/>
<organism evidence="3 4">
    <name type="scientific">Candidatus Promineifilum breve</name>
    <dbReference type="NCBI Taxonomy" id="1806508"/>
    <lineage>
        <taxon>Bacteria</taxon>
        <taxon>Bacillati</taxon>
        <taxon>Chloroflexota</taxon>
        <taxon>Ardenticatenia</taxon>
        <taxon>Candidatus Promineifilales</taxon>
        <taxon>Candidatus Promineifilaceae</taxon>
        <taxon>Candidatus Promineifilum</taxon>
    </lineage>
</organism>
<dbReference type="EMBL" id="LN890655">
    <property type="protein sequence ID" value="CUS04203.2"/>
    <property type="molecule type" value="Genomic_DNA"/>
</dbReference>
<keyword evidence="2" id="KW-1133">Transmembrane helix</keyword>
<feature type="region of interest" description="Disordered" evidence="1">
    <location>
        <begin position="123"/>
        <end position="158"/>
    </location>
</feature>
<accession>A0A170PHB2</accession>
<evidence type="ECO:0000313" key="4">
    <source>
        <dbReference type="Proteomes" id="UP000215027"/>
    </source>
</evidence>
<reference evidence="3" key="1">
    <citation type="submission" date="2016-01" db="EMBL/GenBank/DDBJ databases">
        <authorList>
            <person name="Mcilroy J.S."/>
            <person name="Karst M S."/>
            <person name="Albertsen M."/>
        </authorList>
    </citation>
    <scope>NUCLEOTIDE SEQUENCE</scope>
    <source>
        <strain evidence="3">Cfx-K</strain>
    </source>
</reference>
<feature type="region of interest" description="Disordered" evidence="1">
    <location>
        <begin position="58"/>
        <end position="86"/>
    </location>
</feature>
<evidence type="ECO:0008006" key="5">
    <source>
        <dbReference type="Google" id="ProtNLM"/>
    </source>
</evidence>
<keyword evidence="2" id="KW-0812">Transmembrane</keyword>
<keyword evidence="4" id="KW-1185">Reference proteome</keyword>
<dbReference type="AlphaFoldDB" id="A0A170PHB2"/>
<evidence type="ECO:0000256" key="1">
    <source>
        <dbReference type="SAM" id="MobiDB-lite"/>
    </source>
</evidence>
<name>A0A170PHB2_9CHLR</name>
<gene>
    <name evidence="3" type="ORF">CFX0092_A2325</name>
</gene>
<feature type="compositionally biased region" description="Low complexity" evidence="1">
    <location>
        <begin position="123"/>
        <end position="154"/>
    </location>
</feature>